<dbReference type="InterPro" id="IPR059231">
    <property type="entry name" value="Leader_pinensin"/>
</dbReference>
<comment type="caution">
    <text evidence="1">The sequence shown here is derived from an EMBL/GenBank/DDBJ whole genome shotgun (WGS) entry which is preliminary data.</text>
</comment>
<evidence type="ECO:0000313" key="2">
    <source>
        <dbReference type="Proteomes" id="UP000798808"/>
    </source>
</evidence>
<reference evidence="1 2" key="1">
    <citation type="submission" date="2019-02" db="EMBL/GenBank/DDBJ databases">
        <authorList>
            <person name="Goldberg S.R."/>
            <person name="Haltli B.A."/>
            <person name="Correa H."/>
            <person name="Russell K.G."/>
        </authorList>
    </citation>
    <scope>NUCLEOTIDE SEQUENCE [LARGE SCALE GENOMIC DNA]</scope>
    <source>
        <strain evidence="1 2">JCM 16186</strain>
    </source>
</reference>
<dbReference type="NCBIfam" id="NF038180">
    <property type="entry name" value="leader_pinensin"/>
    <property type="match status" value="1"/>
</dbReference>
<gene>
    <name evidence="1" type="ORF">E1163_15800</name>
</gene>
<name>A0ABW9RQH1_9BACT</name>
<keyword evidence="2" id="KW-1185">Reference proteome</keyword>
<protein>
    <submittedName>
        <fullName evidence="1">Uncharacterized protein</fullName>
    </submittedName>
</protein>
<accession>A0ABW9RQH1</accession>
<dbReference type="Proteomes" id="UP000798808">
    <property type="component" value="Unassembled WGS sequence"/>
</dbReference>
<sequence length="85" mass="9053">MKKKFNLNDLKVKSFVTSMENGEEHTVKGGGTLVVGCTGVIACGGTLPPLTNNTTCCLDTKVEAICKGWHTMPYWDGCGSINPGF</sequence>
<dbReference type="EMBL" id="SMLW01000580">
    <property type="protein sequence ID" value="MTI26422.1"/>
    <property type="molecule type" value="Genomic_DNA"/>
</dbReference>
<dbReference type="RefSeq" id="WP_155173436.1">
    <property type="nucleotide sequence ID" value="NZ_BAAAFL010000012.1"/>
</dbReference>
<evidence type="ECO:0000313" key="1">
    <source>
        <dbReference type="EMBL" id="MTI26422.1"/>
    </source>
</evidence>
<organism evidence="1 2">
    <name type="scientific">Fulvivirga kasyanovii</name>
    <dbReference type="NCBI Taxonomy" id="396812"/>
    <lineage>
        <taxon>Bacteria</taxon>
        <taxon>Pseudomonadati</taxon>
        <taxon>Bacteroidota</taxon>
        <taxon>Cytophagia</taxon>
        <taxon>Cytophagales</taxon>
        <taxon>Fulvivirgaceae</taxon>
        <taxon>Fulvivirga</taxon>
    </lineage>
</organism>
<proteinExistence type="predicted"/>